<comment type="caution">
    <text evidence="1">The sequence shown here is derived from an EMBL/GenBank/DDBJ whole genome shotgun (WGS) entry which is preliminary data.</text>
</comment>
<dbReference type="Proteomes" id="UP000663831">
    <property type="component" value="Unassembled WGS sequence"/>
</dbReference>
<dbReference type="EMBL" id="CAJMWV010008574">
    <property type="protein sequence ID" value="CAE6536057.1"/>
    <property type="molecule type" value="Genomic_DNA"/>
</dbReference>
<gene>
    <name evidence="1" type="ORF">RDB_LOCUS165159</name>
</gene>
<name>A0A8H3DNK1_9AGAM</name>
<accession>A0A8H3DNK1</accession>
<proteinExistence type="predicted"/>
<dbReference type="AlphaFoldDB" id="A0A8H3DNK1"/>
<sequence length="484" mass="55135">TSRRYMLLVQDLATLQLRIELGANEMEMIDGSTYNYLALLQRLRRYQEVWVDPKPMRIMHKNTSNVSMHSRLQLVPNEGLLRINSEWLYLDTLEPFSAGTINHQEHASDGEQDLSVQIYDSWDVSHWTIHIHLQSIASGLPHPLAQHSILKVAIDPGPHYVRESCQIMHNILVVVFDYNRRGFPSDIVLWDWPSGNLLYRITLPVVGRCEVAFLDKLHLLVYATTRTEHSDQERSPIFLIYSISPPPSDLNRAGPYFHLNSSPPHNISLRLEFPELLESCSIIKPDSFSKSLQSNAVGQLVLPQVIYSSAVTLRLHLAMYQGLRHFVVFISGSKLREYLYQGRSGTIKWDGWGESATRWLEGVSSDASRTPGPRYLEVTRYSGNRVGKLSVFDFDPPSMRRQLSRISSETNAYKRSQLAARIKLIDSDSPSIIDGIFKCPVVSRLPYTVITKGWDAPFCSSWVADGEYIVGIKVRAIALIIHFF</sequence>
<organism evidence="1 2">
    <name type="scientific">Rhizoctonia solani</name>
    <dbReference type="NCBI Taxonomy" id="456999"/>
    <lineage>
        <taxon>Eukaryota</taxon>
        <taxon>Fungi</taxon>
        <taxon>Dikarya</taxon>
        <taxon>Basidiomycota</taxon>
        <taxon>Agaricomycotina</taxon>
        <taxon>Agaricomycetes</taxon>
        <taxon>Cantharellales</taxon>
        <taxon>Ceratobasidiaceae</taxon>
        <taxon>Rhizoctonia</taxon>
    </lineage>
</organism>
<reference evidence="1" key="1">
    <citation type="submission" date="2021-01" db="EMBL/GenBank/DDBJ databases">
        <authorList>
            <person name="Kaushik A."/>
        </authorList>
    </citation>
    <scope>NUCLEOTIDE SEQUENCE</scope>
    <source>
        <strain evidence="1">AG3-1AP</strain>
    </source>
</reference>
<evidence type="ECO:0000313" key="1">
    <source>
        <dbReference type="EMBL" id="CAE6536057.1"/>
    </source>
</evidence>
<protein>
    <submittedName>
        <fullName evidence="1">Uncharacterized protein</fullName>
    </submittedName>
</protein>
<feature type="non-terminal residue" evidence="1">
    <location>
        <position position="1"/>
    </location>
</feature>
<evidence type="ECO:0000313" key="2">
    <source>
        <dbReference type="Proteomes" id="UP000663831"/>
    </source>
</evidence>